<dbReference type="PANTHER" id="PTHR37536:SF1">
    <property type="entry name" value="ASPERGILLOPEPSIN, PUTAITVE (AFU_ORTHOLOGUE AFUA_7G01200)"/>
    <property type="match status" value="1"/>
</dbReference>
<name>A0A8H4PDX0_9HYPO</name>
<keyword evidence="1" id="KW-0732">Signal</keyword>
<dbReference type="InterPro" id="IPR013320">
    <property type="entry name" value="ConA-like_dom_sf"/>
</dbReference>
<dbReference type="PROSITE" id="PS51257">
    <property type="entry name" value="PROKAR_LIPOPROTEIN"/>
    <property type="match status" value="1"/>
</dbReference>
<feature type="signal peptide" evidence="1">
    <location>
        <begin position="1"/>
        <end position="20"/>
    </location>
</feature>
<dbReference type="Gene3D" id="2.60.120.700">
    <property type="entry name" value="Peptidase G1"/>
    <property type="match status" value="2"/>
</dbReference>
<evidence type="ECO:0000313" key="2">
    <source>
        <dbReference type="EMBL" id="KAF4465886.1"/>
    </source>
</evidence>
<sequence>MKTKALLASLLGSACVAAKGAEYPLSSGTAWAGPVRYADKFNISSNSTGFTKAEATLIMPHLSIPKKPHEKVEQYTASYWIGLDGVLSSELIRGLWQAGVIIQDAPTAWRGPTLPAQGATAEWIIEAGTYLNGPQYVFPDWGTAQFLGARACYKNGECALAGDGTVDQGRMTAVLWNDTRTLYTRSCAKGDHVSIEYIEEALS</sequence>
<protein>
    <submittedName>
        <fullName evidence="2">Uncharacterized protein</fullName>
    </submittedName>
</protein>
<organism evidence="2 3">
    <name type="scientific">Fusarium albosuccineum</name>
    <dbReference type="NCBI Taxonomy" id="1237068"/>
    <lineage>
        <taxon>Eukaryota</taxon>
        <taxon>Fungi</taxon>
        <taxon>Dikarya</taxon>
        <taxon>Ascomycota</taxon>
        <taxon>Pezizomycotina</taxon>
        <taxon>Sordariomycetes</taxon>
        <taxon>Hypocreomycetidae</taxon>
        <taxon>Hypocreales</taxon>
        <taxon>Nectriaceae</taxon>
        <taxon>Fusarium</taxon>
        <taxon>Fusarium decemcellulare species complex</taxon>
    </lineage>
</organism>
<dbReference type="EMBL" id="JAADYS010000960">
    <property type="protein sequence ID" value="KAF4465886.1"/>
    <property type="molecule type" value="Genomic_DNA"/>
</dbReference>
<dbReference type="Proteomes" id="UP000554235">
    <property type="component" value="Unassembled WGS sequence"/>
</dbReference>
<dbReference type="GO" id="GO:0006508">
    <property type="term" value="P:proteolysis"/>
    <property type="evidence" value="ECO:0007669"/>
    <property type="project" value="InterPro"/>
</dbReference>
<dbReference type="InterPro" id="IPR000250">
    <property type="entry name" value="Peptidase_G1"/>
</dbReference>
<dbReference type="AlphaFoldDB" id="A0A8H4PDX0"/>
<dbReference type="SUPFAM" id="SSF49899">
    <property type="entry name" value="Concanavalin A-like lectins/glucanases"/>
    <property type="match status" value="1"/>
</dbReference>
<keyword evidence="3" id="KW-1185">Reference proteome</keyword>
<dbReference type="InterPro" id="IPR038656">
    <property type="entry name" value="Peptidase_G1_sf"/>
</dbReference>
<accession>A0A8H4PDX0</accession>
<comment type="caution">
    <text evidence="2">The sequence shown here is derived from an EMBL/GenBank/DDBJ whole genome shotgun (WGS) entry which is preliminary data.</text>
</comment>
<evidence type="ECO:0000256" key="1">
    <source>
        <dbReference type="SAM" id="SignalP"/>
    </source>
</evidence>
<reference evidence="2 3" key="1">
    <citation type="submission" date="2020-01" db="EMBL/GenBank/DDBJ databases">
        <title>Identification and distribution of gene clusters putatively required for synthesis of sphingolipid metabolism inhibitors in phylogenetically diverse species of the filamentous fungus Fusarium.</title>
        <authorList>
            <person name="Kim H.-S."/>
            <person name="Busman M."/>
            <person name="Brown D.W."/>
            <person name="Divon H."/>
            <person name="Uhlig S."/>
            <person name="Proctor R.H."/>
        </authorList>
    </citation>
    <scope>NUCLEOTIDE SEQUENCE [LARGE SCALE GENOMIC DNA]</scope>
    <source>
        <strain evidence="2 3">NRRL 20459</strain>
    </source>
</reference>
<gene>
    <name evidence="2" type="ORF">FALBO_7252</name>
</gene>
<dbReference type="OrthoDB" id="2862635at2759"/>
<evidence type="ECO:0000313" key="3">
    <source>
        <dbReference type="Proteomes" id="UP000554235"/>
    </source>
</evidence>
<proteinExistence type="predicted"/>
<feature type="chain" id="PRO_5034997862" evidence="1">
    <location>
        <begin position="21"/>
        <end position="203"/>
    </location>
</feature>
<dbReference type="GO" id="GO:0070007">
    <property type="term" value="F:glutamic-type endopeptidase activity"/>
    <property type="evidence" value="ECO:0007669"/>
    <property type="project" value="InterPro"/>
</dbReference>
<dbReference type="Pfam" id="PF01828">
    <property type="entry name" value="Peptidase_A4"/>
    <property type="match status" value="2"/>
</dbReference>
<dbReference type="PANTHER" id="PTHR37536">
    <property type="entry name" value="PUTATIVE (AFU_ORTHOLOGUE AFUA_3G02970)-RELATED"/>
    <property type="match status" value="1"/>
</dbReference>